<dbReference type="Gene3D" id="2.60.120.260">
    <property type="entry name" value="Galactose-binding domain-like"/>
    <property type="match status" value="2"/>
</dbReference>
<dbReference type="SUPFAM" id="SSF49785">
    <property type="entry name" value="Galactose-binding domain-like"/>
    <property type="match status" value="2"/>
</dbReference>
<keyword evidence="7" id="KW-0430">Lectin</keyword>
<dbReference type="SMART" id="SM00607">
    <property type="entry name" value="FTP"/>
    <property type="match status" value="2"/>
</dbReference>
<keyword evidence="6" id="KW-0479">Metal-binding</keyword>
<proteinExistence type="inferred from homology"/>
<keyword evidence="9" id="KW-1015">Disulfide bond</keyword>
<evidence type="ECO:0000256" key="10">
    <source>
        <dbReference type="SAM" id="SignalP"/>
    </source>
</evidence>
<keyword evidence="8" id="KW-0106">Calcium</keyword>
<keyword evidence="13" id="KW-1185">Reference proteome</keyword>
<dbReference type="GO" id="GO:0046872">
    <property type="term" value="F:metal ion binding"/>
    <property type="evidence" value="ECO:0007669"/>
    <property type="project" value="UniProtKB-KW"/>
</dbReference>
<dbReference type="InterPro" id="IPR008979">
    <property type="entry name" value="Galactose-bd-like_sf"/>
</dbReference>
<name>A0A671UYZ6_SPAAU</name>
<sequence>MTLIVSTRVMNFSVFVVLLLLGTCSAVKYQNVALRGVATQPSLENKFGGAYNAIDGNHESNFHAGSCSHTTEMKNPWWRLDLLESYIITSITIVNRGDCCKSRINGMEVHVGNSVERNGFENPMVATIADIGRAPTFSQTFTDRVEGRYVTLVIPGSQRIVTVCEVEVYGYRSPTGENLALQGKATQSSLFQFGFANNAIDSSPDSEWGDGSCSHTNNDIVPWWRLDLRKTYKVFTVKITTMKSNPERLNGAEVRIGDSLDNNGNSNARCAVIQSSEAGATAEFQCPGLDGRYVNIVIPGREEFLSLCEVEVYGSRLD</sequence>
<dbReference type="Pfam" id="PF22633">
    <property type="entry name" value="F5_F8_type_C_2"/>
    <property type="match status" value="2"/>
</dbReference>
<dbReference type="GeneTree" id="ENSGT01060000248575"/>
<dbReference type="GO" id="GO:0001868">
    <property type="term" value="P:regulation of complement activation, lectin pathway"/>
    <property type="evidence" value="ECO:0007669"/>
    <property type="project" value="UniProtKB-ARBA"/>
</dbReference>
<feature type="signal peptide" evidence="10">
    <location>
        <begin position="1"/>
        <end position="26"/>
    </location>
</feature>
<dbReference type="InParanoid" id="A0A671UYZ6"/>
<evidence type="ECO:0000259" key="11">
    <source>
        <dbReference type="PROSITE" id="PS50022"/>
    </source>
</evidence>
<evidence type="ECO:0000256" key="8">
    <source>
        <dbReference type="ARBA" id="ARBA00022837"/>
    </source>
</evidence>
<comment type="similarity">
    <text evidence="3">Belongs to the fucolectin family.</text>
</comment>
<evidence type="ECO:0000256" key="9">
    <source>
        <dbReference type="ARBA" id="ARBA00023157"/>
    </source>
</evidence>
<dbReference type="GO" id="GO:0010185">
    <property type="term" value="P:regulation of cellular defense response"/>
    <property type="evidence" value="ECO:0007669"/>
    <property type="project" value="UniProtKB-ARBA"/>
</dbReference>
<evidence type="ECO:0000256" key="6">
    <source>
        <dbReference type="ARBA" id="ARBA00022723"/>
    </source>
</evidence>
<dbReference type="GO" id="GO:0042806">
    <property type="term" value="F:fucose binding"/>
    <property type="evidence" value="ECO:0007669"/>
    <property type="project" value="UniProtKB-ARBA"/>
</dbReference>
<feature type="chain" id="PRO_5025464604" description="F5/8 type C domain-containing protein" evidence="10">
    <location>
        <begin position="27"/>
        <end position="318"/>
    </location>
</feature>
<dbReference type="PROSITE" id="PS50022">
    <property type="entry name" value="FA58C_3"/>
    <property type="match status" value="1"/>
</dbReference>
<dbReference type="OMA" id="FTCNGMD"/>
<dbReference type="InterPro" id="IPR051941">
    <property type="entry name" value="BG_Antigen-Binding_Lectin"/>
</dbReference>
<evidence type="ECO:0000256" key="1">
    <source>
        <dbReference type="ARBA" id="ARBA00002219"/>
    </source>
</evidence>
<organism evidence="12 13">
    <name type="scientific">Sparus aurata</name>
    <name type="common">Gilthead sea bream</name>
    <dbReference type="NCBI Taxonomy" id="8175"/>
    <lineage>
        <taxon>Eukaryota</taxon>
        <taxon>Metazoa</taxon>
        <taxon>Chordata</taxon>
        <taxon>Craniata</taxon>
        <taxon>Vertebrata</taxon>
        <taxon>Euteleostomi</taxon>
        <taxon>Actinopterygii</taxon>
        <taxon>Neopterygii</taxon>
        <taxon>Teleostei</taxon>
        <taxon>Neoteleostei</taxon>
        <taxon>Acanthomorphata</taxon>
        <taxon>Eupercaria</taxon>
        <taxon>Spariformes</taxon>
        <taxon>Sparidae</taxon>
        <taxon>Sparus</taxon>
    </lineage>
</organism>
<evidence type="ECO:0000256" key="5">
    <source>
        <dbReference type="ARBA" id="ARBA00022525"/>
    </source>
</evidence>
<reference evidence="12" key="3">
    <citation type="submission" date="2025-09" db="UniProtKB">
        <authorList>
            <consortium name="Ensembl"/>
        </authorList>
    </citation>
    <scope>IDENTIFICATION</scope>
</reference>
<keyword evidence="10" id="KW-0732">Signal</keyword>
<comment type="subunit">
    <text evidence="4">Homotrimer.</text>
</comment>
<reference evidence="12" key="1">
    <citation type="submission" date="2021-04" db="EMBL/GenBank/DDBJ databases">
        <authorList>
            <consortium name="Wellcome Sanger Institute Data Sharing"/>
        </authorList>
    </citation>
    <scope>NUCLEOTIDE SEQUENCE [LARGE SCALE GENOMIC DNA]</scope>
</reference>
<dbReference type="InterPro" id="IPR006585">
    <property type="entry name" value="FTP1"/>
</dbReference>
<dbReference type="PANTHER" id="PTHR45713:SF8">
    <property type="entry name" value="SI:CH211-215K15.4"/>
    <property type="match status" value="1"/>
</dbReference>
<feature type="domain" description="F5/8 type C" evidence="11">
    <location>
        <begin position="164"/>
        <end position="315"/>
    </location>
</feature>
<dbReference type="Ensembl" id="ENSSAUT00010018832.1">
    <property type="protein sequence ID" value="ENSSAUP00010017810.1"/>
    <property type="gene ID" value="ENSSAUG00010008099.1"/>
</dbReference>
<dbReference type="Proteomes" id="UP000472265">
    <property type="component" value="Chromosome 17"/>
</dbReference>
<evidence type="ECO:0000256" key="4">
    <source>
        <dbReference type="ARBA" id="ARBA00011233"/>
    </source>
</evidence>
<dbReference type="PANTHER" id="PTHR45713">
    <property type="entry name" value="FTP DOMAIN-CONTAINING PROTEIN"/>
    <property type="match status" value="1"/>
</dbReference>
<reference evidence="12" key="2">
    <citation type="submission" date="2025-08" db="UniProtKB">
        <authorList>
            <consortium name="Ensembl"/>
        </authorList>
    </citation>
    <scope>IDENTIFICATION</scope>
</reference>
<evidence type="ECO:0000256" key="3">
    <source>
        <dbReference type="ARBA" id="ARBA00010147"/>
    </source>
</evidence>
<evidence type="ECO:0000313" key="12">
    <source>
        <dbReference type="Ensembl" id="ENSSAUP00010017810.1"/>
    </source>
</evidence>
<protein>
    <recommendedName>
        <fullName evidence="11">F5/8 type C domain-containing protein</fullName>
    </recommendedName>
</protein>
<evidence type="ECO:0000313" key="13">
    <source>
        <dbReference type="Proteomes" id="UP000472265"/>
    </source>
</evidence>
<evidence type="ECO:0000256" key="7">
    <source>
        <dbReference type="ARBA" id="ARBA00022734"/>
    </source>
</evidence>
<comment type="function">
    <text evidence="1">Acts as a defensive agent. Recognizes blood group fucosylated oligosaccharides including A, B, H and Lewis B-type antigens. Does not recognize Lewis A antigen and has low affinity for monovalent haptens.</text>
</comment>
<keyword evidence="5" id="KW-0964">Secreted</keyword>
<dbReference type="AlphaFoldDB" id="A0A671UYZ6"/>
<dbReference type="InterPro" id="IPR000421">
    <property type="entry name" value="FA58C"/>
</dbReference>
<accession>A0A671UYZ6</accession>
<dbReference type="GO" id="GO:0005576">
    <property type="term" value="C:extracellular region"/>
    <property type="evidence" value="ECO:0007669"/>
    <property type="project" value="UniProtKB-SubCell"/>
</dbReference>
<evidence type="ECO:0000256" key="2">
    <source>
        <dbReference type="ARBA" id="ARBA00004613"/>
    </source>
</evidence>
<comment type="subcellular location">
    <subcellularLocation>
        <location evidence="2">Secreted</location>
    </subcellularLocation>
</comment>